<accession>A0A9Q9PC29</accession>
<dbReference type="AlphaFoldDB" id="A0A9Q9PC29"/>
<evidence type="ECO:0000313" key="2">
    <source>
        <dbReference type="Proteomes" id="UP001062223"/>
    </source>
</evidence>
<organism evidence="1 2">
    <name type="scientific">Curtobacterium poinsettiae</name>
    <dbReference type="NCBI Taxonomy" id="159612"/>
    <lineage>
        <taxon>Bacteria</taxon>
        <taxon>Bacillati</taxon>
        <taxon>Actinomycetota</taxon>
        <taxon>Actinomycetes</taxon>
        <taxon>Micrococcales</taxon>
        <taxon>Microbacteriaceae</taxon>
        <taxon>Curtobacterium</taxon>
    </lineage>
</organism>
<name>A0A9Q9PC29_9MICO</name>
<evidence type="ECO:0008006" key="3">
    <source>
        <dbReference type="Google" id="ProtNLM"/>
    </source>
</evidence>
<geneLocation type="plasmid" evidence="1 2">
    <name>unnamed</name>
</geneLocation>
<dbReference type="Proteomes" id="UP001062223">
    <property type="component" value="Plasmid unnamed"/>
</dbReference>
<proteinExistence type="predicted"/>
<dbReference type="EMBL" id="CP106880">
    <property type="protein sequence ID" value="UYC82742.1"/>
    <property type="molecule type" value="Genomic_DNA"/>
</dbReference>
<keyword evidence="1" id="KW-0614">Plasmid</keyword>
<gene>
    <name evidence="1" type="ORF">OE229_17560</name>
</gene>
<dbReference type="KEGG" id="cpoi:OE229_17560"/>
<protein>
    <recommendedName>
        <fullName evidence="3">HNH endonuclease</fullName>
    </recommendedName>
</protein>
<evidence type="ECO:0000313" key="1">
    <source>
        <dbReference type="EMBL" id="UYC82742.1"/>
    </source>
</evidence>
<dbReference type="GeneID" id="99625322"/>
<reference evidence="1" key="1">
    <citation type="submission" date="2022-09" db="EMBL/GenBank/DDBJ databases">
        <title>Taxonomy of Curtobacterium flaccumfaciens.</title>
        <authorList>
            <person name="Osdaghi E."/>
            <person name="Taghavi S.M."/>
            <person name="Hamidizade M."/>
            <person name="Abachi H."/>
            <person name="Fazliarab A."/>
            <person name="Baeyen S."/>
            <person name="Portier P."/>
            <person name="Van Vaerenbergh J."/>
            <person name="Jacques M.-A."/>
        </authorList>
    </citation>
    <scope>NUCLEOTIDE SEQUENCE</scope>
    <source>
        <strain evidence="1">AGQB46</strain>
        <plasmid evidence="1">unnamed</plasmid>
    </source>
</reference>
<dbReference type="RefSeq" id="WP_214585403.1">
    <property type="nucleotide sequence ID" value="NZ_CP106880.1"/>
</dbReference>
<sequence>MSGRTPVSAAERFWSHVVQGPAPSDCWIWTGAVGDDGYGRFWVPQPDGGQRAMRPQRWLYEHLTGTALTPSTLLLHACDVPLCVHVDADLSVSHLAPGTHRGNMLERVQRGRHRNASTALRTVSFPRSERVRLSRELREAFRDHGWDGAAVRACKTGIAATTPTLW</sequence>